<dbReference type="PANTHER" id="PTHR35689">
    <property type="entry name" value="EARLY ENDOSOME ANTIGEN"/>
    <property type="match status" value="1"/>
</dbReference>
<evidence type="ECO:0000256" key="1">
    <source>
        <dbReference type="SAM" id="Coils"/>
    </source>
</evidence>
<keyword evidence="3" id="KW-1185">Reference proteome</keyword>
<organism evidence="2 3">
    <name type="scientific">Ceratodon purpureus</name>
    <name type="common">Fire moss</name>
    <name type="synonym">Dicranum purpureum</name>
    <dbReference type="NCBI Taxonomy" id="3225"/>
    <lineage>
        <taxon>Eukaryota</taxon>
        <taxon>Viridiplantae</taxon>
        <taxon>Streptophyta</taxon>
        <taxon>Embryophyta</taxon>
        <taxon>Bryophyta</taxon>
        <taxon>Bryophytina</taxon>
        <taxon>Bryopsida</taxon>
        <taxon>Dicranidae</taxon>
        <taxon>Pseudoditrichales</taxon>
        <taxon>Ditrichaceae</taxon>
        <taxon>Ceratodon</taxon>
    </lineage>
</organism>
<reference evidence="2" key="1">
    <citation type="submission" date="2020-06" db="EMBL/GenBank/DDBJ databases">
        <title>WGS assembly of Ceratodon purpureus strain R40.</title>
        <authorList>
            <person name="Carey S.B."/>
            <person name="Jenkins J."/>
            <person name="Shu S."/>
            <person name="Lovell J.T."/>
            <person name="Sreedasyam A."/>
            <person name="Maumus F."/>
            <person name="Tiley G.P."/>
            <person name="Fernandez-Pozo N."/>
            <person name="Barry K."/>
            <person name="Chen C."/>
            <person name="Wang M."/>
            <person name="Lipzen A."/>
            <person name="Daum C."/>
            <person name="Saski C.A."/>
            <person name="Payton A.C."/>
            <person name="Mcbreen J.C."/>
            <person name="Conrad R.E."/>
            <person name="Kollar L.M."/>
            <person name="Olsson S."/>
            <person name="Huttunen S."/>
            <person name="Landis J.B."/>
            <person name="Wickett N.J."/>
            <person name="Johnson M.G."/>
            <person name="Rensing S.A."/>
            <person name="Grimwood J."/>
            <person name="Schmutz J."/>
            <person name="Mcdaniel S.F."/>
        </authorList>
    </citation>
    <scope>NUCLEOTIDE SEQUENCE</scope>
    <source>
        <strain evidence="2">R40</strain>
    </source>
</reference>
<accession>A0A8T0J6N1</accession>
<evidence type="ECO:0000313" key="2">
    <source>
        <dbReference type="EMBL" id="KAG0591287.1"/>
    </source>
</evidence>
<gene>
    <name evidence="2" type="ORF">KC19_1G163900</name>
</gene>
<sequence length="458" mass="51810">MDRYDEDAALALPAEVDDLLQQTVGRMLEPCSCQDHWEVKFAEAVDSQRQLQEQVYVLLRRLEEADLRCSKSREEASLNAQALKRQVAETQRLAAECKSLTLDCEALTQECTRLENECNLYHNDREVFMEVADEAEERAAQAEDRADEANRRMEELLQELENIRGCTSVVHPLPLEDSDEEDVPALKLKLAEMESKLQRLHEEADAARSCVDVENKKARELMKEQNLQLEIMLSEANQRYEDTSAELKRIQEVCSAMEDARDEMSVSNMVSSAISAGVVKALEQERDEAISSLNLQFKAILKRMQGEFRSSRERLLKKWTEGEVGRERMKVAEKGMKSLLMEADALRHEVAICKSSLDRAQEQIHLLSEENKELRLLLKIKCNSCLGYSNSAFVSRGNKLTIGKLQNELAGDGDENLPLGAARRSLTPLRISAVTHGFCMGDADCEATIELASRCCFM</sequence>
<dbReference type="AlphaFoldDB" id="A0A8T0J6N1"/>
<dbReference type="Proteomes" id="UP000822688">
    <property type="component" value="Chromosome 1"/>
</dbReference>
<proteinExistence type="predicted"/>
<protein>
    <submittedName>
        <fullName evidence="2">Uncharacterized protein</fullName>
    </submittedName>
</protein>
<feature type="coiled-coil region" evidence="1">
    <location>
        <begin position="73"/>
        <end position="260"/>
    </location>
</feature>
<comment type="caution">
    <text evidence="2">The sequence shown here is derived from an EMBL/GenBank/DDBJ whole genome shotgun (WGS) entry which is preliminary data.</text>
</comment>
<evidence type="ECO:0000313" key="3">
    <source>
        <dbReference type="Proteomes" id="UP000822688"/>
    </source>
</evidence>
<dbReference type="EMBL" id="CM026421">
    <property type="protein sequence ID" value="KAG0591287.1"/>
    <property type="molecule type" value="Genomic_DNA"/>
</dbReference>
<dbReference type="PANTHER" id="PTHR35689:SF1">
    <property type="entry name" value="EARLY ENDOSOME ANTIGEN"/>
    <property type="match status" value="1"/>
</dbReference>
<name>A0A8T0J6N1_CERPU</name>
<keyword evidence="1" id="KW-0175">Coiled coil</keyword>
<feature type="coiled-coil region" evidence="1">
    <location>
        <begin position="343"/>
        <end position="377"/>
    </location>
</feature>